<dbReference type="PANTHER" id="PTHR32518:SF3">
    <property type="entry name" value="4-ALPHA-GLUCANOTRANSFERASE"/>
    <property type="match status" value="1"/>
</dbReference>
<dbReference type="InterPro" id="IPR013784">
    <property type="entry name" value="Carb-bd-like_fold"/>
</dbReference>
<evidence type="ECO:0000313" key="3">
    <source>
        <dbReference type="Proteomes" id="UP000438914"/>
    </source>
</evidence>
<comment type="caution">
    <text evidence="2">The sequence shown here is derived from an EMBL/GenBank/DDBJ whole genome shotgun (WGS) entry which is preliminary data.</text>
</comment>
<evidence type="ECO:0000259" key="1">
    <source>
        <dbReference type="PROSITE" id="PS51166"/>
    </source>
</evidence>
<dbReference type="PANTHER" id="PTHR32518">
    <property type="match status" value="1"/>
</dbReference>
<proteinExistence type="predicted"/>
<keyword evidence="3" id="KW-1185">Reference proteome</keyword>
<dbReference type="SUPFAM" id="SSF49452">
    <property type="entry name" value="Starch-binding domain-like"/>
    <property type="match status" value="1"/>
</dbReference>
<sequence length="258" mass="30710">MKMSFQIEYRAPFGQSMHLCVTYYNAEMHRRVHDLLMHTDDGNTWEVETSSMVLSHFPIAYVEYHYQVEDDHGKCIRKEWSGVPRVYAIDDSKNYIFQDQWRDLSLQHYLFRWTKRPLAYLKNIPFFDRSIVFRVSAPHIKSHLRVALLGSEGPLGAWNMKHPLPMHYIGDGDWMLSINAYAIRLPLEYKYVVVSDETHDVVEWEKGENRRTKVKRLEWGEQLVLHGGNLRTDCELVCHDDYFNKDNTITHEIRELYI</sequence>
<dbReference type="AlphaFoldDB" id="A0A7K0KHE7"/>
<accession>A0A7K0KHE7</accession>
<dbReference type="InterPro" id="IPR013783">
    <property type="entry name" value="Ig-like_fold"/>
</dbReference>
<evidence type="ECO:0000313" key="2">
    <source>
        <dbReference type="EMBL" id="MST85338.1"/>
    </source>
</evidence>
<dbReference type="Pfam" id="PF00686">
    <property type="entry name" value="CBM_20"/>
    <property type="match status" value="1"/>
</dbReference>
<dbReference type="Gene3D" id="2.60.40.10">
    <property type="entry name" value="Immunoglobulins"/>
    <property type="match status" value="1"/>
</dbReference>
<dbReference type="EMBL" id="VUNG01000034">
    <property type="protein sequence ID" value="MST85338.1"/>
    <property type="molecule type" value="Genomic_DNA"/>
</dbReference>
<dbReference type="PROSITE" id="PS51166">
    <property type="entry name" value="CBM20"/>
    <property type="match status" value="1"/>
</dbReference>
<dbReference type="InterPro" id="IPR002044">
    <property type="entry name" value="CBM20"/>
</dbReference>
<dbReference type="Proteomes" id="UP000438914">
    <property type="component" value="Unassembled WGS sequence"/>
</dbReference>
<feature type="domain" description="CBM20" evidence="1">
    <location>
        <begin position="123"/>
        <end position="229"/>
    </location>
</feature>
<reference evidence="2 3" key="1">
    <citation type="submission" date="2019-08" db="EMBL/GenBank/DDBJ databases">
        <title>In-depth cultivation of the pig gut microbiome towards novel bacterial diversity and tailored functional studies.</title>
        <authorList>
            <person name="Wylensek D."/>
            <person name="Hitch T.C.A."/>
            <person name="Clavel T."/>
        </authorList>
    </citation>
    <scope>NUCLEOTIDE SEQUENCE [LARGE SCALE GENOMIC DNA]</scope>
    <source>
        <strain evidence="2 3">LKV-178-WT-2A</strain>
    </source>
</reference>
<gene>
    <name evidence="2" type="ORF">FYJ73_11785</name>
</gene>
<dbReference type="GO" id="GO:2001070">
    <property type="term" value="F:starch binding"/>
    <property type="evidence" value="ECO:0007669"/>
    <property type="project" value="InterPro"/>
</dbReference>
<name>A0A7K0KHE7_9BACT</name>
<protein>
    <recommendedName>
        <fullName evidence="1">CBM20 domain-containing protein</fullName>
    </recommendedName>
</protein>
<dbReference type="SMART" id="SM01065">
    <property type="entry name" value="CBM_2"/>
    <property type="match status" value="1"/>
</dbReference>
<organism evidence="2 3">
    <name type="scientific">Hallella mizrahii</name>
    <dbReference type="NCBI Taxonomy" id="2606637"/>
    <lineage>
        <taxon>Bacteria</taxon>
        <taxon>Pseudomonadati</taxon>
        <taxon>Bacteroidota</taxon>
        <taxon>Bacteroidia</taxon>
        <taxon>Bacteroidales</taxon>
        <taxon>Prevotellaceae</taxon>
        <taxon>Hallella</taxon>
    </lineage>
</organism>